<protein>
    <submittedName>
        <fullName evidence="1">Uncharacterized protein</fullName>
    </submittedName>
</protein>
<gene>
    <name evidence="1" type="ORF">SORBI_3009G192450</name>
</gene>
<name>A0A1Z5R3F9_SORBI</name>
<proteinExistence type="predicted"/>
<reference evidence="1 2" key="1">
    <citation type="journal article" date="2009" name="Nature">
        <title>The Sorghum bicolor genome and the diversification of grasses.</title>
        <authorList>
            <person name="Paterson A.H."/>
            <person name="Bowers J.E."/>
            <person name="Bruggmann R."/>
            <person name="Dubchak I."/>
            <person name="Grimwood J."/>
            <person name="Gundlach H."/>
            <person name="Haberer G."/>
            <person name="Hellsten U."/>
            <person name="Mitros T."/>
            <person name="Poliakov A."/>
            <person name="Schmutz J."/>
            <person name="Spannagl M."/>
            <person name="Tang H."/>
            <person name="Wang X."/>
            <person name="Wicker T."/>
            <person name="Bharti A.K."/>
            <person name="Chapman J."/>
            <person name="Feltus F.A."/>
            <person name="Gowik U."/>
            <person name="Grigoriev I.V."/>
            <person name="Lyons E."/>
            <person name="Maher C.A."/>
            <person name="Martis M."/>
            <person name="Narechania A."/>
            <person name="Otillar R.P."/>
            <person name="Penning B.W."/>
            <person name="Salamov A.A."/>
            <person name="Wang Y."/>
            <person name="Zhang L."/>
            <person name="Carpita N.C."/>
            <person name="Freeling M."/>
            <person name="Gingle A.R."/>
            <person name="Hash C.T."/>
            <person name="Keller B."/>
            <person name="Klein P."/>
            <person name="Kresovich S."/>
            <person name="McCann M.C."/>
            <person name="Ming R."/>
            <person name="Peterson D.G."/>
            <person name="Mehboob-ur-Rahman"/>
            <person name="Ware D."/>
            <person name="Westhoff P."/>
            <person name="Mayer K.F."/>
            <person name="Messing J."/>
            <person name="Rokhsar D.S."/>
        </authorList>
    </citation>
    <scope>NUCLEOTIDE SEQUENCE [LARGE SCALE GENOMIC DNA]</scope>
    <source>
        <strain evidence="2">cv. BTx623</strain>
    </source>
</reference>
<sequence>MWHLLSPPSSSLHLFLSDSSQTTCAALSIYFSLGFKPNNDSQAAEPLPPSSDHPLIPFSTTAKRMQHSKPPLLFQTKTGCEAAGSSTAAPA</sequence>
<dbReference type="AlphaFoldDB" id="A0A1Z5R3F9"/>
<reference evidence="2" key="2">
    <citation type="journal article" date="2018" name="Plant J.">
        <title>The Sorghum bicolor reference genome: improved assembly, gene annotations, a transcriptome atlas, and signatures of genome organization.</title>
        <authorList>
            <person name="McCormick R.F."/>
            <person name="Truong S.K."/>
            <person name="Sreedasyam A."/>
            <person name="Jenkins J."/>
            <person name="Shu S."/>
            <person name="Sims D."/>
            <person name="Kennedy M."/>
            <person name="Amirebrahimi M."/>
            <person name="Weers B.D."/>
            <person name="McKinley B."/>
            <person name="Mattison A."/>
            <person name="Morishige D.T."/>
            <person name="Grimwood J."/>
            <person name="Schmutz J."/>
            <person name="Mullet J.E."/>
        </authorList>
    </citation>
    <scope>NUCLEOTIDE SEQUENCE [LARGE SCALE GENOMIC DNA]</scope>
    <source>
        <strain evidence="2">cv. BTx623</strain>
    </source>
</reference>
<keyword evidence="2" id="KW-1185">Reference proteome</keyword>
<dbReference type="Gramene" id="OQU78277">
    <property type="protein sequence ID" value="OQU78277"/>
    <property type="gene ID" value="SORBI_3009G192450"/>
</dbReference>
<dbReference type="EMBL" id="CM000768">
    <property type="protein sequence ID" value="OQU78277.1"/>
    <property type="molecule type" value="Genomic_DNA"/>
</dbReference>
<dbReference type="Proteomes" id="UP000000768">
    <property type="component" value="Chromosome 9"/>
</dbReference>
<dbReference type="InParanoid" id="A0A1Z5R3F9"/>
<evidence type="ECO:0000313" key="1">
    <source>
        <dbReference type="EMBL" id="OQU78277.1"/>
    </source>
</evidence>
<organism evidence="1 2">
    <name type="scientific">Sorghum bicolor</name>
    <name type="common">Sorghum</name>
    <name type="synonym">Sorghum vulgare</name>
    <dbReference type="NCBI Taxonomy" id="4558"/>
    <lineage>
        <taxon>Eukaryota</taxon>
        <taxon>Viridiplantae</taxon>
        <taxon>Streptophyta</taxon>
        <taxon>Embryophyta</taxon>
        <taxon>Tracheophyta</taxon>
        <taxon>Spermatophyta</taxon>
        <taxon>Magnoliopsida</taxon>
        <taxon>Liliopsida</taxon>
        <taxon>Poales</taxon>
        <taxon>Poaceae</taxon>
        <taxon>PACMAD clade</taxon>
        <taxon>Panicoideae</taxon>
        <taxon>Andropogonodae</taxon>
        <taxon>Andropogoneae</taxon>
        <taxon>Sorghinae</taxon>
        <taxon>Sorghum</taxon>
    </lineage>
</organism>
<accession>A0A1Z5R3F9</accession>
<evidence type="ECO:0000313" key="2">
    <source>
        <dbReference type="Proteomes" id="UP000000768"/>
    </source>
</evidence>